<gene>
    <name evidence="2" type="ORF">G3N56_08240</name>
</gene>
<protein>
    <submittedName>
        <fullName evidence="2">Uncharacterized protein</fullName>
    </submittedName>
</protein>
<keyword evidence="3" id="KW-1185">Reference proteome</keyword>
<evidence type="ECO:0000256" key="1">
    <source>
        <dbReference type="SAM" id="Coils"/>
    </source>
</evidence>
<keyword evidence="1" id="KW-0175">Coiled coil</keyword>
<organism evidence="2 3">
    <name type="scientific">Desulfolutivibrio sulfodismutans</name>
    <dbReference type="NCBI Taxonomy" id="63561"/>
    <lineage>
        <taxon>Bacteria</taxon>
        <taxon>Pseudomonadati</taxon>
        <taxon>Thermodesulfobacteriota</taxon>
        <taxon>Desulfovibrionia</taxon>
        <taxon>Desulfovibrionales</taxon>
        <taxon>Desulfovibrionaceae</taxon>
        <taxon>Desulfolutivibrio</taxon>
    </lineage>
</organism>
<evidence type="ECO:0000313" key="2">
    <source>
        <dbReference type="EMBL" id="NDY56732.1"/>
    </source>
</evidence>
<evidence type="ECO:0000313" key="3">
    <source>
        <dbReference type="Proteomes" id="UP000469724"/>
    </source>
</evidence>
<comment type="caution">
    <text evidence="2">The sequence shown here is derived from an EMBL/GenBank/DDBJ whole genome shotgun (WGS) entry which is preliminary data.</text>
</comment>
<dbReference type="Proteomes" id="UP000469724">
    <property type="component" value="Unassembled WGS sequence"/>
</dbReference>
<name>A0A7K3NKN1_9BACT</name>
<feature type="coiled-coil region" evidence="1">
    <location>
        <begin position="11"/>
        <end position="52"/>
    </location>
</feature>
<dbReference type="EMBL" id="JAAGRQ010000026">
    <property type="protein sequence ID" value="NDY56732.1"/>
    <property type="molecule type" value="Genomic_DNA"/>
</dbReference>
<proteinExistence type="predicted"/>
<accession>A0A7K3NKN1</accession>
<reference evidence="2 3" key="1">
    <citation type="submission" date="2020-02" db="EMBL/GenBank/DDBJ databases">
        <title>Comparative genomics of sulfur disproportionating microorganisms.</title>
        <authorList>
            <person name="Ward L.M."/>
            <person name="Bertran E."/>
            <person name="Johnston D.T."/>
        </authorList>
    </citation>
    <scope>NUCLEOTIDE SEQUENCE [LARGE SCALE GENOMIC DNA]</scope>
    <source>
        <strain evidence="2 3">DSM 3696</strain>
    </source>
</reference>
<sequence length="103" mass="11600">MPKTPNSPFDDQGLEKELASLKADYVKLRDEKVRAEQDLANLTAQLAELETKALAEYGTADPDELARLLESKRQENAALVADYRNHIQAVRQELDAIDRDFGE</sequence>
<dbReference type="AlphaFoldDB" id="A0A7K3NKN1"/>
<dbReference type="RefSeq" id="WP_163301780.1">
    <property type="nucleotide sequence ID" value="NZ_JAAGRQ010000026.1"/>
</dbReference>